<dbReference type="OrthoDB" id="214851at2157"/>
<evidence type="ECO:0000256" key="2">
    <source>
        <dbReference type="SAM" id="Phobius"/>
    </source>
</evidence>
<dbReference type="GO" id="GO:0080120">
    <property type="term" value="P:CAAX-box protein maturation"/>
    <property type="evidence" value="ECO:0007669"/>
    <property type="project" value="UniProtKB-ARBA"/>
</dbReference>
<evidence type="ECO:0000313" key="5">
    <source>
        <dbReference type="Proteomes" id="UP000509626"/>
    </source>
</evidence>
<evidence type="ECO:0000259" key="3">
    <source>
        <dbReference type="Pfam" id="PF02517"/>
    </source>
</evidence>
<dbReference type="GO" id="GO:0006508">
    <property type="term" value="P:proteolysis"/>
    <property type="evidence" value="ECO:0007669"/>
    <property type="project" value="UniProtKB-KW"/>
</dbReference>
<keyword evidence="2" id="KW-0812">Transmembrane</keyword>
<dbReference type="KEGG" id="halu:HUG12_16530"/>
<dbReference type="GO" id="GO:0008237">
    <property type="term" value="F:metallopeptidase activity"/>
    <property type="evidence" value="ECO:0007669"/>
    <property type="project" value="UniProtKB-KW"/>
</dbReference>
<feature type="domain" description="CAAX prenyl protease 2/Lysostaphin resistance protein A-like" evidence="3">
    <location>
        <begin position="192"/>
        <end position="284"/>
    </location>
</feature>
<dbReference type="GeneID" id="56039099"/>
<dbReference type="Pfam" id="PF02517">
    <property type="entry name" value="Rce1-like"/>
    <property type="match status" value="1"/>
</dbReference>
<feature type="transmembrane region" description="Helical" evidence="2">
    <location>
        <begin position="6"/>
        <end position="24"/>
    </location>
</feature>
<feature type="transmembrane region" description="Helical" evidence="2">
    <location>
        <begin position="183"/>
        <end position="207"/>
    </location>
</feature>
<dbReference type="RefSeq" id="WP_179269835.1">
    <property type="nucleotide sequence ID" value="NZ_CP058579.1"/>
</dbReference>
<feature type="transmembrane region" description="Helical" evidence="2">
    <location>
        <begin position="108"/>
        <end position="131"/>
    </location>
</feature>
<protein>
    <submittedName>
        <fullName evidence="4">CPBP family intramembrane metalloprotease</fullName>
    </submittedName>
</protein>
<accession>A0A7D5LCB3</accession>
<dbReference type="InterPro" id="IPR003675">
    <property type="entry name" value="Rce1/LyrA-like_dom"/>
</dbReference>
<reference evidence="4 5" key="1">
    <citation type="submission" date="2020-06" db="EMBL/GenBank/DDBJ databases">
        <title>NJ-3-1, isolated from saline soil.</title>
        <authorList>
            <person name="Cui H.L."/>
            <person name="Shi X."/>
        </authorList>
    </citation>
    <scope>NUCLEOTIDE SEQUENCE [LARGE SCALE GENOMIC DNA]</scope>
    <source>
        <strain evidence="4 5">NJ-3-1</strain>
    </source>
</reference>
<proteinExistence type="predicted"/>
<feature type="transmembrane region" description="Helical" evidence="2">
    <location>
        <begin position="143"/>
        <end position="162"/>
    </location>
</feature>
<dbReference type="GO" id="GO:0004175">
    <property type="term" value="F:endopeptidase activity"/>
    <property type="evidence" value="ECO:0007669"/>
    <property type="project" value="UniProtKB-ARBA"/>
</dbReference>
<name>A0A7D5LCB3_9EURY</name>
<dbReference type="AlphaFoldDB" id="A0A7D5LCB3"/>
<feature type="compositionally biased region" description="Low complexity" evidence="1">
    <location>
        <begin position="49"/>
        <end position="62"/>
    </location>
</feature>
<keyword evidence="4" id="KW-0378">Hydrolase</keyword>
<dbReference type="Proteomes" id="UP000509626">
    <property type="component" value="Chromosome"/>
</dbReference>
<organism evidence="4 5">
    <name type="scientific">Halorarum salinum</name>
    <dbReference type="NCBI Taxonomy" id="2743089"/>
    <lineage>
        <taxon>Archaea</taxon>
        <taxon>Methanobacteriati</taxon>
        <taxon>Methanobacteriota</taxon>
        <taxon>Stenosarchaea group</taxon>
        <taxon>Halobacteria</taxon>
        <taxon>Halobacteriales</taxon>
        <taxon>Haloferacaceae</taxon>
        <taxon>Halorarum</taxon>
    </lineage>
</organism>
<sequence length="306" mass="30921">MPDWTAFAGVVGVVLTLLLVLARLSTAHVTGSAASGDATGRVADEDAPGADAGPEATAGATPLDADLSPDEWNWGVDGAGSVDDAADGRDLADAVPPRADVSDLPTSALLGNVALSQGLFGTLLALATWWAEIPLAPLGLAPAFTPELLGLGVALGLTLWVANELAGRAGARFGVDGGEELRALLAPDSPAGWALLLGAVLPLVALFEEFLFRSVLVGAFAAGFALPPWPLVVGSSVAFALGHGAQGRAGMLVTGALGLLLGAAFVVTGSFLVVAVAHYLVNALEFVVHEGFGDGRERRPSPSRVR</sequence>
<feature type="transmembrane region" description="Helical" evidence="2">
    <location>
        <begin position="253"/>
        <end position="281"/>
    </location>
</feature>
<feature type="transmembrane region" description="Helical" evidence="2">
    <location>
        <begin position="219"/>
        <end position="241"/>
    </location>
</feature>
<evidence type="ECO:0000313" key="4">
    <source>
        <dbReference type="EMBL" id="QLG63250.1"/>
    </source>
</evidence>
<dbReference type="EMBL" id="CP058579">
    <property type="protein sequence ID" value="QLG63250.1"/>
    <property type="molecule type" value="Genomic_DNA"/>
</dbReference>
<evidence type="ECO:0000256" key="1">
    <source>
        <dbReference type="SAM" id="MobiDB-lite"/>
    </source>
</evidence>
<keyword evidence="2" id="KW-1133">Transmembrane helix</keyword>
<feature type="region of interest" description="Disordered" evidence="1">
    <location>
        <begin position="32"/>
        <end position="67"/>
    </location>
</feature>
<keyword evidence="2" id="KW-0472">Membrane</keyword>
<keyword evidence="4" id="KW-0645">Protease</keyword>
<gene>
    <name evidence="4" type="ORF">HUG12_16530</name>
</gene>
<keyword evidence="4" id="KW-0482">Metalloprotease</keyword>
<keyword evidence="5" id="KW-1185">Reference proteome</keyword>